<keyword evidence="6" id="KW-1185">Reference proteome</keyword>
<evidence type="ECO:0000313" key="5">
    <source>
        <dbReference type="EMBL" id="KAK0145934.1"/>
    </source>
</evidence>
<dbReference type="Pfam" id="PF01424">
    <property type="entry name" value="R3H"/>
    <property type="match status" value="1"/>
</dbReference>
<dbReference type="FunFam" id="3.30.1370.50:FF:000001">
    <property type="entry name" value="R3H domain-containing protein 2 isoform 1"/>
    <property type="match status" value="1"/>
</dbReference>
<reference evidence="5" key="1">
    <citation type="journal article" date="2023" name="Front. Mar. Sci.">
        <title>A new Merluccius polli reference genome to investigate the effects of global change in West African waters.</title>
        <authorList>
            <person name="Mateo J.L."/>
            <person name="Blanco-Fernandez C."/>
            <person name="Garcia-Vazquez E."/>
            <person name="Machado-Schiaffino G."/>
        </authorList>
    </citation>
    <scope>NUCLEOTIDE SEQUENCE</scope>
    <source>
        <strain evidence="5">C29</strain>
        <tissue evidence="5">Fin</tissue>
    </source>
</reference>
<dbReference type="Proteomes" id="UP001174136">
    <property type="component" value="Unassembled WGS sequence"/>
</dbReference>
<comment type="caution">
    <text evidence="5">The sequence shown here is derived from an EMBL/GenBank/DDBJ whole genome shotgun (WGS) entry which is preliminary data.</text>
</comment>
<accession>A0AA47MSW4</accession>
<dbReference type="InterPro" id="IPR001374">
    <property type="entry name" value="R3H_dom"/>
</dbReference>
<sequence length="630" mass="68803">MDSGNVNVLPQPSAVMMSCDDVNRPPSSPFLCADQEKEEGHHDNIKPEQKAQTVKKGKPKGKLVRSMAVCEESSPPAPENCTKDSQKLTSSGCHDDDSTFCTKEVLEKSQSPNKNVLSKESSVEYTDSSGVDLQQFISDTLNSNPRDRMALLKLERDMIDFITSNSPYKKFPQMSSYHRMLVHRVAAYFGMEHNVDQTGKAVIINRTVGTRIPEQRFLLQIREDKTEETQQWKAILPRDNNSEDQPILHPLREKQSRSMEEREEDYNRVRERIFKQELRERDGERDEERERVRLWMNVIPMLRPRGRGSSSGRATEALVPAGTAAANRAAPKATICTAMTPGLGVAQSRTRPITGRVAPRNLVSTQSAIPTPVGQAPSLCTGCSLPPPSQRCPPPAVNPAMYNVENAIPPGSILVNPQTGQPFLNPDGTPAVYIPPDSQQLIRSQPHLPAPPLQQPQPQMEDLSSQFANVALSCPSTGEAPPLYIFQPPPPPSNQAPHYCQSSPQVPMYYYPGQYPTSAPQTCRPPSPSQQLHNQAGYPMTLGVQPSHSQAQSMLGNYPSMAAHQCGVSQVPGSVSYAQSGVVAPMGGEGGYCCMGPPPPCAPMPPPAHPGTCQGPSCFSMGGPAWGVQY</sequence>
<evidence type="ECO:0000259" key="4">
    <source>
        <dbReference type="PROSITE" id="PS51673"/>
    </source>
</evidence>
<dbReference type="SUPFAM" id="SSF82708">
    <property type="entry name" value="R3H domain"/>
    <property type="match status" value="1"/>
</dbReference>
<evidence type="ECO:0000256" key="2">
    <source>
        <dbReference type="SAM" id="MobiDB-lite"/>
    </source>
</evidence>
<dbReference type="InterPro" id="IPR036867">
    <property type="entry name" value="R3H_dom_sf"/>
</dbReference>
<evidence type="ECO:0000313" key="6">
    <source>
        <dbReference type="Proteomes" id="UP001174136"/>
    </source>
</evidence>
<dbReference type="InterPro" id="IPR024771">
    <property type="entry name" value="SUZ"/>
</dbReference>
<dbReference type="CDD" id="cd02642">
    <property type="entry name" value="R3H_encore_like"/>
    <property type="match status" value="1"/>
</dbReference>
<dbReference type="EMBL" id="JAOPHQ010002677">
    <property type="protein sequence ID" value="KAK0145934.1"/>
    <property type="molecule type" value="Genomic_DNA"/>
</dbReference>
<organism evidence="5 6">
    <name type="scientific">Merluccius polli</name>
    <name type="common">Benguela hake</name>
    <name type="synonym">Merluccius cadenati</name>
    <dbReference type="NCBI Taxonomy" id="89951"/>
    <lineage>
        <taxon>Eukaryota</taxon>
        <taxon>Metazoa</taxon>
        <taxon>Chordata</taxon>
        <taxon>Craniata</taxon>
        <taxon>Vertebrata</taxon>
        <taxon>Euteleostomi</taxon>
        <taxon>Actinopterygii</taxon>
        <taxon>Neopterygii</taxon>
        <taxon>Teleostei</taxon>
        <taxon>Neoteleostei</taxon>
        <taxon>Acanthomorphata</taxon>
        <taxon>Zeiogadaria</taxon>
        <taxon>Gadariae</taxon>
        <taxon>Gadiformes</taxon>
        <taxon>Gadoidei</taxon>
        <taxon>Merlucciidae</taxon>
        <taxon>Merluccius</taxon>
    </lineage>
</organism>
<dbReference type="PROSITE" id="PS51673">
    <property type="entry name" value="SUZ"/>
    <property type="match status" value="1"/>
</dbReference>
<feature type="compositionally biased region" description="Basic and acidic residues" evidence="2">
    <location>
        <begin position="34"/>
        <end position="49"/>
    </location>
</feature>
<dbReference type="AlphaFoldDB" id="A0AA47MSW4"/>
<name>A0AA47MSW4_MERPO</name>
<dbReference type="InterPro" id="IPR051937">
    <property type="entry name" value="R3H_domain_containing"/>
</dbReference>
<protein>
    <submittedName>
        <fullName evidence="5">cAMP-regulated phosphoprotein 21</fullName>
    </submittedName>
</protein>
<feature type="compositionally biased region" description="Basic residues" evidence="2">
    <location>
        <begin position="53"/>
        <end position="63"/>
    </location>
</feature>
<evidence type="ECO:0000259" key="3">
    <source>
        <dbReference type="PROSITE" id="PS51061"/>
    </source>
</evidence>
<dbReference type="Pfam" id="PF12752">
    <property type="entry name" value="SUZ"/>
    <property type="match status" value="1"/>
</dbReference>
<dbReference type="PANTHER" id="PTHR15672:SF8">
    <property type="entry name" value="PROTEIN ENCORE"/>
    <property type="match status" value="1"/>
</dbReference>
<evidence type="ECO:0000256" key="1">
    <source>
        <dbReference type="ARBA" id="ARBA00022553"/>
    </source>
</evidence>
<keyword evidence="1" id="KW-0597">Phosphoprotein</keyword>
<gene>
    <name evidence="5" type="primary">ARPP21</name>
    <name evidence="5" type="ORF">N1851_015141</name>
</gene>
<feature type="region of interest" description="Disordered" evidence="2">
    <location>
        <begin position="20"/>
        <end position="94"/>
    </location>
</feature>
<feature type="domain" description="R3H" evidence="3">
    <location>
        <begin position="148"/>
        <end position="210"/>
    </location>
</feature>
<dbReference type="PROSITE" id="PS51061">
    <property type="entry name" value="R3H"/>
    <property type="match status" value="1"/>
</dbReference>
<feature type="domain" description="SUZ" evidence="4">
    <location>
        <begin position="211"/>
        <end position="278"/>
    </location>
</feature>
<proteinExistence type="predicted"/>
<dbReference type="SMART" id="SM00393">
    <property type="entry name" value="R3H"/>
    <property type="match status" value="1"/>
</dbReference>
<dbReference type="GO" id="GO:0003676">
    <property type="term" value="F:nucleic acid binding"/>
    <property type="evidence" value="ECO:0007669"/>
    <property type="project" value="UniProtKB-UniRule"/>
</dbReference>
<dbReference type="Gene3D" id="3.30.1370.50">
    <property type="entry name" value="R3H-like domain"/>
    <property type="match status" value="1"/>
</dbReference>
<dbReference type="PANTHER" id="PTHR15672">
    <property type="entry name" value="CAMP-REGULATED PHOSPHOPROTEIN 21 RELATED R3H DOMAIN CONTAINING PROTEIN"/>
    <property type="match status" value="1"/>
</dbReference>